<name>A0DLA6_PARTE</name>
<dbReference type="GO" id="GO:0043634">
    <property type="term" value="P:polyadenylation-dependent ncRNA catabolic process"/>
    <property type="evidence" value="ECO:0000318"/>
    <property type="project" value="GO_Central"/>
</dbReference>
<gene>
    <name evidence="3" type="ORF">GSPATT00018140001</name>
</gene>
<dbReference type="GO" id="GO:0031123">
    <property type="term" value="P:RNA 3'-end processing"/>
    <property type="evidence" value="ECO:0000318"/>
    <property type="project" value="GO_Central"/>
</dbReference>
<dbReference type="GO" id="GO:0031499">
    <property type="term" value="C:TRAMP complex"/>
    <property type="evidence" value="ECO:0000318"/>
    <property type="project" value="GO_Central"/>
</dbReference>
<dbReference type="InterPro" id="IPR054708">
    <property type="entry name" value="MTPAP-like_central"/>
</dbReference>
<evidence type="ECO:0000256" key="1">
    <source>
        <dbReference type="SAM" id="Coils"/>
    </source>
</evidence>
<sequence>MSKMFHTMADLSDLDAITKSNKERLRLLNILPKEQKAEIEVQTDVQTEKIVQILPKEDSLTLLNLSINKYIQEVDQYNKQYQQNLEELINKIKATVRRVLNQEAYVYGSFATELSLPNSDIDIVIMTAQTMYIVDQMKKLEIEFSKTKFIEETKCILFTAIPVLKLKSVSYYFNKRIDISFQEPRHNGIQCVSLIKSYLNYLPELRPLTMVLKQFLSQSSLLDPYQGGLSSYGLNLMIISFLQSRTGQQLSLGQCLVEFLYLYGCEMDYIAKTIYVFLPDQQISAYPIYFNPQNAVNQIPTLLIQDPLNEKHNVGRPTYNIQAIKFIFAVGFMKALNYQSDQIDDFLSCGKDVQLKLESHIHNFYQQ</sequence>
<reference evidence="3 4" key="1">
    <citation type="journal article" date="2006" name="Nature">
        <title>Global trends of whole-genome duplications revealed by the ciliate Paramecium tetraurelia.</title>
        <authorList>
            <consortium name="Genoscope"/>
            <person name="Aury J.-M."/>
            <person name="Jaillon O."/>
            <person name="Duret L."/>
            <person name="Noel B."/>
            <person name="Jubin C."/>
            <person name="Porcel B.M."/>
            <person name="Segurens B."/>
            <person name="Daubin V."/>
            <person name="Anthouard V."/>
            <person name="Aiach N."/>
            <person name="Arnaiz O."/>
            <person name="Billaut A."/>
            <person name="Beisson J."/>
            <person name="Blanc I."/>
            <person name="Bouhouche K."/>
            <person name="Camara F."/>
            <person name="Duharcourt S."/>
            <person name="Guigo R."/>
            <person name="Gogendeau D."/>
            <person name="Katinka M."/>
            <person name="Keller A.-M."/>
            <person name="Kissmehl R."/>
            <person name="Klotz C."/>
            <person name="Koll F."/>
            <person name="Le Moue A."/>
            <person name="Lepere C."/>
            <person name="Malinsky S."/>
            <person name="Nowacki M."/>
            <person name="Nowak J.K."/>
            <person name="Plattner H."/>
            <person name="Poulain J."/>
            <person name="Ruiz F."/>
            <person name="Serrano V."/>
            <person name="Zagulski M."/>
            <person name="Dessen P."/>
            <person name="Betermier M."/>
            <person name="Weissenbach J."/>
            <person name="Scarpelli C."/>
            <person name="Schachter V."/>
            <person name="Sperling L."/>
            <person name="Meyer E."/>
            <person name="Cohen J."/>
            <person name="Wincker P."/>
        </authorList>
    </citation>
    <scope>NUCLEOTIDE SEQUENCE [LARGE SCALE GENOMIC DNA]</scope>
    <source>
        <strain evidence="3 4">Stock d4-2</strain>
    </source>
</reference>
<dbReference type="GeneID" id="5037005"/>
<dbReference type="InterPro" id="IPR043519">
    <property type="entry name" value="NT_sf"/>
</dbReference>
<dbReference type="Pfam" id="PF22600">
    <property type="entry name" value="MTPAP-like_central"/>
    <property type="match status" value="1"/>
</dbReference>
<dbReference type="GO" id="GO:0005730">
    <property type="term" value="C:nucleolus"/>
    <property type="evidence" value="ECO:0000318"/>
    <property type="project" value="GO_Central"/>
</dbReference>
<organism evidence="3 4">
    <name type="scientific">Paramecium tetraurelia</name>
    <dbReference type="NCBI Taxonomy" id="5888"/>
    <lineage>
        <taxon>Eukaryota</taxon>
        <taxon>Sar</taxon>
        <taxon>Alveolata</taxon>
        <taxon>Ciliophora</taxon>
        <taxon>Intramacronucleata</taxon>
        <taxon>Oligohymenophorea</taxon>
        <taxon>Peniculida</taxon>
        <taxon>Parameciidae</taxon>
        <taxon>Paramecium</taxon>
    </lineage>
</organism>
<dbReference type="InterPro" id="IPR045862">
    <property type="entry name" value="Trf4-like"/>
</dbReference>
<dbReference type="HOGENOM" id="CLU_755378_0_0_1"/>
<dbReference type="AlphaFoldDB" id="A0DLA6"/>
<dbReference type="Gene3D" id="1.10.1410.10">
    <property type="match status" value="1"/>
</dbReference>
<keyword evidence="1" id="KW-0175">Coiled coil</keyword>
<dbReference type="eggNOG" id="KOG1906">
    <property type="taxonomic scope" value="Eukaryota"/>
</dbReference>
<dbReference type="PANTHER" id="PTHR23092">
    <property type="entry name" value="POLY(A) RNA POLYMERASE"/>
    <property type="match status" value="1"/>
</dbReference>
<dbReference type="Gene3D" id="3.30.460.10">
    <property type="entry name" value="Beta Polymerase, domain 2"/>
    <property type="match status" value="1"/>
</dbReference>
<feature type="coiled-coil region" evidence="1">
    <location>
        <begin position="60"/>
        <end position="102"/>
    </location>
</feature>
<dbReference type="SUPFAM" id="SSF81631">
    <property type="entry name" value="PAP/OAS1 substrate-binding domain"/>
    <property type="match status" value="1"/>
</dbReference>
<dbReference type="InParanoid" id="A0DLA6"/>
<dbReference type="GO" id="GO:1990817">
    <property type="term" value="F:poly(A) RNA polymerase activity"/>
    <property type="evidence" value="ECO:0000318"/>
    <property type="project" value="GO_Central"/>
</dbReference>
<proteinExistence type="predicted"/>
<evidence type="ECO:0000259" key="2">
    <source>
        <dbReference type="Pfam" id="PF22600"/>
    </source>
</evidence>
<evidence type="ECO:0000313" key="3">
    <source>
        <dbReference type="EMBL" id="CAK83823.1"/>
    </source>
</evidence>
<dbReference type="OMA" id="CEMDYIA"/>
<feature type="domain" description="Poly(A) RNA polymerase mitochondrial-like central palm" evidence="2">
    <location>
        <begin position="66"/>
        <end position="199"/>
    </location>
</feature>
<dbReference type="SUPFAM" id="SSF81301">
    <property type="entry name" value="Nucleotidyltransferase"/>
    <property type="match status" value="1"/>
</dbReference>
<dbReference type="RefSeq" id="XP_001451220.1">
    <property type="nucleotide sequence ID" value="XM_001451183.1"/>
</dbReference>
<dbReference type="OrthoDB" id="285216at2759"/>
<dbReference type="KEGG" id="ptm:GSPATT00018140001"/>
<dbReference type="EMBL" id="CT868485">
    <property type="protein sequence ID" value="CAK83823.1"/>
    <property type="molecule type" value="Genomic_DNA"/>
</dbReference>
<dbReference type="STRING" id="5888.A0DLA6"/>
<dbReference type="PANTHER" id="PTHR23092:SF15">
    <property type="entry name" value="INACTIVE NON-CANONICAL POLY(A) RNA POLYMERASE PROTEIN TRF4-2-RELATED"/>
    <property type="match status" value="1"/>
</dbReference>
<protein>
    <recommendedName>
        <fullName evidence="2">Poly(A) RNA polymerase mitochondrial-like central palm domain-containing protein</fullName>
    </recommendedName>
</protein>
<dbReference type="Proteomes" id="UP000000600">
    <property type="component" value="Unassembled WGS sequence"/>
</dbReference>
<dbReference type="CDD" id="cd05402">
    <property type="entry name" value="NT_PAP_TUTase"/>
    <property type="match status" value="1"/>
</dbReference>
<accession>A0DLA6</accession>
<evidence type="ECO:0000313" key="4">
    <source>
        <dbReference type="Proteomes" id="UP000000600"/>
    </source>
</evidence>
<keyword evidence="4" id="KW-1185">Reference proteome</keyword>